<feature type="transmembrane region" description="Helical" evidence="7">
    <location>
        <begin position="12"/>
        <end position="32"/>
    </location>
</feature>
<dbReference type="InterPro" id="IPR000014">
    <property type="entry name" value="PAS"/>
</dbReference>
<keyword evidence="3" id="KW-0597">Phosphoprotein</keyword>
<dbReference type="Gene3D" id="3.30.565.10">
    <property type="entry name" value="Histidine kinase-like ATPase, C-terminal domain"/>
    <property type="match status" value="1"/>
</dbReference>
<evidence type="ECO:0000256" key="3">
    <source>
        <dbReference type="ARBA" id="ARBA00022553"/>
    </source>
</evidence>
<dbReference type="SMART" id="SM00388">
    <property type="entry name" value="HisKA"/>
    <property type="match status" value="1"/>
</dbReference>
<dbReference type="EC" id="2.7.13.3" evidence="2"/>
<dbReference type="PROSITE" id="PS50109">
    <property type="entry name" value="HIS_KIN"/>
    <property type="match status" value="1"/>
</dbReference>
<keyword evidence="5" id="KW-0418">Kinase</keyword>
<dbReference type="AlphaFoldDB" id="A0A3M0A5Q3"/>
<feature type="coiled-coil region" evidence="6">
    <location>
        <begin position="436"/>
        <end position="463"/>
    </location>
</feature>
<proteinExistence type="predicted"/>
<evidence type="ECO:0000259" key="8">
    <source>
        <dbReference type="PROSITE" id="PS50109"/>
    </source>
</evidence>
<evidence type="ECO:0000256" key="2">
    <source>
        <dbReference type="ARBA" id="ARBA00012438"/>
    </source>
</evidence>
<dbReference type="CDD" id="cd00082">
    <property type="entry name" value="HisKA"/>
    <property type="match status" value="1"/>
</dbReference>
<dbReference type="Gene3D" id="3.30.450.20">
    <property type="entry name" value="PAS domain"/>
    <property type="match status" value="1"/>
</dbReference>
<dbReference type="EMBL" id="REFH01000007">
    <property type="protein sequence ID" value="RMA78118.1"/>
    <property type="molecule type" value="Genomic_DNA"/>
</dbReference>
<keyword evidence="11" id="KW-1185">Reference proteome</keyword>
<dbReference type="Pfam" id="PF02518">
    <property type="entry name" value="HATPase_c"/>
    <property type="match status" value="1"/>
</dbReference>
<dbReference type="Gene3D" id="1.10.287.130">
    <property type="match status" value="1"/>
</dbReference>
<dbReference type="PROSITE" id="PS50112">
    <property type="entry name" value="PAS"/>
    <property type="match status" value="1"/>
</dbReference>
<dbReference type="PRINTS" id="PR00344">
    <property type="entry name" value="BCTRLSENSOR"/>
</dbReference>
<dbReference type="InterPro" id="IPR036890">
    <property type="entry name" value="HATPase_C_sf"/>
</dbReference>
<evidence type="ECO:0000256" key="6">
    <source>
        <dbReference type="SAM" id="Coils"/>
    </source>
</evidence>
<dbReference type="SUPFAM" id="SSF55785">
    <property type="entry name" value="PYP-like sensor domain (PAS domain)"/>
    <property type="match status" value="1"/>
</dbReference>
<keyword evidence="7" id="KW-0812">Transmembrane</keyword>
<keyword evidence="6" id="KW-0175">Coiled coil</keyword>
<evidence type="ECO:0000259" key="9">
    <source>
        <dbReference type="PROSITE" id="PS50112"/>
    </source>
</evidence>
<keyword evidence="7" id="KW-1133">Transmembrane helix</keyword>
<dbReference type="InterPro" id="IPR035965">
    <property type="entry name" value="PAS-like_dom_sf"/>
</dbReference>
<dbReference type="Gene3D" id="2.10.70.100">
    <property type="match status" value="1"/>
</dbReference>
<dbReference type="OrthoDB" id="9124519at2"/>
<feature type="transmembrane region" description="Helical" evidence="7">
    <location>
        <begin position="188"/>
        <end position="206"/>
    </location>
</feature>
<evidence type="ECO:0000256" key="1">
    <source>
        <dbReference type="ARBA" id="ARBA00000085"/>
    </source>
</evidence>
<organism evidence="10 11">
    <name type="scientific">Flavobacterium weaverense</name>
    <dbReference type="NCBI Taxonomy" id="271156"/>
    <lineage>
        <taxon>Bacteria</taxon>
        <taxon>Pseudomonadati</taxon>
        <taxon>Bacteroidota</taxon>
        <taxon>Flavobacteriia</taxon>
        <taxon>Flavobacteriales</taxon>
        <taxon>Flavobacteriaceae</taxon>
        <taxon>Flavobacterium</taxon>
    </lineage>
</organism>
<dbReference type="Pfam" id="PF05227">
    <property type="entry name" value="CHASE3"/>
    <property type="match status" value="1"/>
</dbReference>
<accession>A0A3M0A5Q3</accession>
<dbReference type="InterPro" id="IPR013655">
    <property type="entry name" value="PAS_fold_3"/>
</dbReference>
<comment type="caution">
    <text evidence="10">The sequence shown here is derived from an EMBL/GenBank/DDBJ whole genome shotgun (WGS) entry which is preliminary data.</text>
</comment>
<evidence type="ECO:0000256" key="5">
    <source>
        <dbReference type="ARBA" id="ARBA00022777"/>
    </source>
</evidence>
<protein>
    <recommendedName>
        <fullName evidence="2">histidine kinase</fullName>
        <ecNumber evidence="2">2.7.13.3</ecNumber>
    </recommendedName>
</protein>
<dbReference type="InterPro" id="IPR003661">
    <property type="entry name" value="HisK_dim/P_dom"/>
</dbReference>
<dbReference type="PANTHER" id="PTHR43304:SF1">
    <property type="entry name" value="PAC DOMAIN-CONTAINING PROTEIN"/>
    <property type="match status" value="1"/>
</dbReference>
<dbReference type="SUPFAM" id="SSF55874">
    <property type="entry name" value="ATPase domain of HSP90 chaperone/DNA topoisomerase II/histidine kinase"/>
    <property type="match status" value="1"/>
</dbReference>
<dbReference type="GO" id="GO:0000155">
    <property type="term" value="F:phosphorelay sensor kinase activity"/>
    <property type="evidence" value="ECO:0007669"/>
    <property type="project" value="InterPro"/>
</dbReference>
<dbReference type="Pfam" id="PF08447">
    <property type="entry name" value="PAS_3"/>
    <property type="match status" value="1"/>
</dbReference>
<dbReference type="CDD" id="cd00130">
    <property type="entry name" value="PAS"/>
    <property type="match status" value="1"/>
</dbReference>
<dbReference type="SMART" id="SM00387">
    <property type="entry name" value="HATPase_c"/>
    <property type="match status" value="1"/>
</dbReference>
<gene>
    <name evidence="10" type="ORF">BC961_0491</name>
</gene>
<name>A0A3M0A5Q3_9FLAO</name>
<evidence type="ECO:0000313" key="10">
    <source>
        <dbReference type="EMBL" id="RMA78118.1"/>
    </source>
</evidence>
<dbReference type="NCBIfam" id="TIGR00229">
    <property type="entry name" value="sensory_box"/>
    <property type="match status" value="1"/>
</dbReference>
<feature type="domain" description="Histidine kinase" evidence="8">
    <location>
        <begin position="369"/>
        <end position="595"/>
    </location>
</feature>
<dbReference type="Pfam" id="PF00512">
    <property type="entry name" value="HisKA"/>
    <property type="match status" value="1"/>
</dbReference>
<evidence type="ECO:0000313" key="11">
    <source>
        <dbReference type="Proteomes" id="UP000280368"/>
    </source>
</evidence>
<feature type="domain" description="PAS" evidence="9">
    <location>
        <begin position="243"/>
        <end position="297"/>
    </location>
</feature>
<dbReference type="RefSeq" id="WP_121924235.1">
    <property type="nucleotide sequence ID" value="NZ_CBCSGA010000012.1"/>
</dbReference>
<keyword evidence="7" id="KW-0472">Membrane</keyword>
<dbReference type="InterPro" id="IPR052162">
    <property type="entry name" value="Sensor_kinase/Photoreceptor"/>
</dbReference>
<dbReference type="InterPro" id="IPR005467">
    <property type="entry name" value="His_kinase_dom"/>
</dbReference>
<dbReference type="InterPro" id="IPR003594">
    <property type="entry name" value="HATPase_dom"/>
</dbReference>
<evidence type="ECO:0000256" key="7">
    <source>
        <dbReference type="SAM" id="Phobius"/>
    </source>
</evidence>
<dbReference type="InterPro" id="IPR004358">
    <property type="entry name" value="Sig_transdc_His_kin-like_C"/>
</dbReference>
<dbReference type="InterPro" id="IPR036097">
    <property type="entry name" value="HisK_dim/P_sf"/>
</dbReference>
<dbReference type="SUPFAM" id="SSF47384">
    <property type="entry name" value="Homodimeric domain of signal transducing histidine kinase"/>
    <property type="match status" value="1"/>
</dbReference>
<dbReference type="CDD" id="cd19410">
    <property type="entry name" value="HK9-like_sensor"/>
    <property type="match status" value="1"/>
</dbReference>
<dbReference type="PANTHER" id="PTHR43304">
    <property type="entry name" value="PHYTOCHROME-LIKE PROTEIN CPH1"/>
    <property type="match status" value="1"/>
</dbReference>
<sequence length="598" mass="68881">MKRIGLHKSPLFLKIIFVVSVAIIFFIGGITFKHITVLKKSSAYVSNSYEVNIELERLMSCIKDAETGQRGYLLSKDKKFLIPYQNSGSLIKKSHQRISELTSNSRTQQNNLKTLQYHINKRLNYLSKNLYLVQHEKYSEDELEYNLITGQKSMDSIRLRIEDMIITQKVLLKNRQKDYDSTMNYTPLLIYLTLIITLILITIAFVKMNRDLILLKNTIHTLTVEIEANKLSEIVGNFGSWKLDIETNTYTFSDNEYRLLGCEPQSFEASKEGFLKFIHPDDLEFVKESANNAVMNDSRVPFMYRVIRKDGEVRYFKDMGQVVSFASQNKTYIGTTRDITSEIDDKITTEERNRELESNNKELSAFNYIASHDLQEPLRKIETFISRLISKDHDNISTSGQQYIASIQKSANRMRVLIEDLLQFSRTNKAEKTFQLSNLNCLLDNAKQELAQTIEEKKAVLTSSVLPSLSIIPFQIQQLFINLIGNSLKYSKANEAPSISINYSIIVANEEEFLPDTYHEYHKITVEDNGIGFDQEYAKNIFVLFNRLHNKNEYQGTGIGLAICKKIVENHKGFIFAKGVLHEGSTFIIYLPVEQKQA</sequence>
<evidence type="ECO:0000256" key="4">
    <source>
        <dbReference type="ARBA" id="ARBA00022679"/>
    </source>
</evidence>
<reference evidence="10 11" key="1">
    <citation type="submission" date="2018-10" db="EMBL/GenBank/DDBJ databases">
        <title>Genomic Encyclopedia of Archaeal and Bacterial Type Strains, Phase II (KMG-II): from individual species to whole genera.</title>
        <authorList>
            <person name="Goeker M."/>
        </authorList>
    </citation>
    <scope>NUCLEOTIDE SEQUENCE [LARGE SCALE GENOMIC DNA]</scope>
    <source>
        <strain evidence="10 11">DSM 19727</strain>
    </source>
</reference>
<keyword evidence="4" id="KW-0808">Transferase</keyword>
<comment type="catalytic activity">
    <reaction evidence="1">
        <text>ATP + protein L-histidine = ADP + protein N-phospho-L-histidine.</text>
        <dbReference type="EC" id="2.7.13.3"/>
    </reaction>
</comment>
<dbReference type="InterPro" id="IPR007891">
    <property type="entry name" value="CHASE3"/>
</dbReference>
<dbReference type="Proteomes" id="UP000280368">
    <property type="component" value="Unassembled WGS sequence"/>
</dbReference>